<dbReference type="InterPro" id="IPR007791">
    <property type="entry name" value="DjlA_N"/>
</dbReference>
<dbReference type="Gene3D" id="1.10.3680.10">
    <property type="entry name" value="TerB-like"/>
    <property type="match status" value="1"/>
</dbReference>
<name>A0A239PLE4_9PROT</name>
<dbReference type="CDD" id="cd07176">
    <property type="entry name" value="terB"/>
    <property type="match status" value="1"/>
</dbReference>
<dbReference type="Proteomes" id="UP000198346">
    <property type="component" value="Unassembled WGS sequence"/>
</dbReference>
<proteinExistence type="predicted"/>
<sequence length="170" mass="18076">MAAVVHPMRGRYLPFPPSNLQPVTLMPAERVAELTPQEAIIYLMVMASASDGRITDRELRTIGRVVRSFPLFSGSDESGLVETAESCGRLMSSEGGLHKVLAAAAAALPDHLAETAYAAVVDVITADEGLELTEIRVLELVRDALKVDDAGASAIEHAARARHMTINGAS</sequence>
<dbReference type="Pfam" id="PF05099">
    <property type="entry name" value="TerB"/>
    <property type="match status" value="1"/>
</dbReference>
<evidence type="ECO:0000259" key="1">
    <source>
        <dbReference type="Pfam" id="PF05099"/>
    </source>
</evidence>
<evidence type="ECO:0000313" key="2">
    <source>
        <dbReference type="EMBL" id="SNT68390.1"/>
    </source>
</evidence>
<dbReference type="AlphaFoldDB" id="A0A239PLE4"/>
<dbReference type="EMBL" id="FZQA01000001">
    <property type="protein sequence ID" value="SNT68390.1"/>
    <property type="molecule type" value="Genomic_DNA"/>
</dbReference>
<evidence type="ECO:0000313" key="3">
    <source>
        <dbReference type="Proteomes" id="UP000198346"/>
    </source>
</evidence>
<accession>A0A239PLE4</accession>
<feature type="domain" description="Co-chaperone DjlA N-terminal" evidence="1">
    <location>
        <begin position="38"/>
        <end position="153"/>
    </location>
</feature>
<protein>
    <submittedName>
        <fullName evidence="2">Tellurite resistance protein TerB</fullName>
    </submittedName>
</protein>
<dbReference type="InterPro" id="IPR029024">
    <property type="entry name" value="TerB-like"/>
</dbReference>
<keyword evidence="3" id="KW-1185">Reference proteome</keyword>
<organism evidence="2 3">
    <name type="scientific">Amphiplicatus metriothermophilus</name>
    <dbReference type="NCBI Taxonomy" id="1519374"/>
    <lineage>
        <taxon>Bacteria</taxon>
        <taxon>Pseudomonadati</taxon>
        <taxon>Pseudomonadota</taxon>
        <taxon>Alphaproteobacteria</taxon>
        <taxon>Parvularculales</taxon>
        <taxon>Parvularculaceae</taxon>
        <taxon>Amphiplicatus</taxon>
    </lineage>
</organism>
<gene>
    <name evidence="2" type="ORF">SAMN06297382_0892</name>
</gene>
<dbReference type="SUPFAM" id="SSF158682">
    <property type="entry name" value="TerB-like"/>
    <property type="match status" value="1"/>
</dbReference>
<reference evidence="2 3" key="1">
    <citation type="submission" date="2017-07" db="EMBL/GenBank/DDBJ databases">
        <authorList>
            <person name="Sun Z.S."/>
            <person name="Albrecht U."/>
            <person name="Echele G."/>
            <person name="Lee C.C."/>
        </authorList>
    </citation>
    <scope>NUCLEOTIDE SEQUENCE [LARGE SCALE GENOMIC DNA]</scope>
    <source>
        <strain evidence="2 3">CGMCC 1.12710</strain>
    </source>
</reference>